<accession>A0A166CPL6</accession>
<feature type="compositionally biased region" description="Pro residues" evidence="1">
    <location>
        <begin position="9"/>
        <end position="20"/>
    </location>
</feature>
<reference evidence="2 3" key="1">
    <citation type="journal article" date="2016" name="Mol. Biol. Evol.">
        <title>Comparative Genomics of Early-Diverging Mushroom-Forming Fungi Provides Insights into the Origins of Lignocellulose Decay Capabilities.</title>
        <authorList>
            <person name="Nagy L.G."/>
            <person name="Riley R."/>
            <person name="Tritt A."/>
            <person name="Adam C."/>
            <person name="Daum C."/>
            <person name="Floudas D."/>
            <person name="Sun H."/>
            <person name="Yadav J.S."/>
            <person name="Pangilinan J."/>
            <person name="Larsson K.H."/>
            <person name="Matsuura K."/>
            <person name="Barry K."/>
            <person name="Labutti K."/>
            <person name="Kuo R."/>
            <person name="Ohm R.A."/>
            <person name="Bhattacharya S.S."/>
            <person name="Shirouzu T."/>
            <person name="Yoshinaga Y."/>
            <person name="Martin F.M."/>
            <person name="Grigoriev I.V."/>
            <person name="Hibbett D.S."/>
        </authorList>
    </citation>
    <scope>NUCLEOTIDE SEQUENCE [LARGE SCALE GENOMIC DNA]</scope>
    <source>
        <strain evidence="2 3">CBS 109695</strain>
    </source>
</reference>
<evidence type="ECO:0000313" key="2">
    <source>
        <dbReference type="EMBL" id="KZP13875.1"/>
    </source>
</evidence>
<name>A0A166CPL6_9AGAM</name>
<feature type="region of interest" description="Disordered" evidence="1">
    <location>
        <begin position="168"/>
        <end position="193"/>
    </location>
</feature>
<dbReference type="Proteomes" id="UP000076532">
    <property type="component" value="Unassembled WGS sequence"/>
</dbReference>
<dbReference type="AlphaFoldDB" id="A0A166CPL6"/>
<organism evidence="2 3">
    <name type="scientific">Athelia psychrophila</name>
    <dbReference type="NCBI Taxonomy" id="1759441"/>
    <lineage>
        <taxon>Eukaryota</taxon>
        <taxon>Fungi</taxon>
        <taxon>Dikarya</taxon>
        <taxon>Basidiomycota</taxon>
        <taxon>Agaricomycotina</taxon>
        <taxon>Agaricomycetes</taxon>
        <taxon>Agaricomycetidae</taxon>
        <taxon>Atheliales</taxon>
        <taxon>Atheliaceae</taxon>
        <taxon>Athelia</taxon>
    </lineage>
</organism>
<evidence type="ECO:0000313" key="3">
    <source>
        <dbReference type="Proteomes" id="UP000076532"/>
    </source>
</evidence>
<evidence type="ECO:0000256" key="1">
    <source>
        <dbReference type="SAM" id="MobiDB-lite"/>
    </source>
</evidence>
<feature type="region of interest" description="Disordered" evidence="1">
    <location>
        <begin position="1"/>
        <end position="38"/>
    </location>
</feature>
<proteinExistence type="predicted"/>
<keyword evidence="3" id="KW-1185">Reference proteome</keyword>
<feature type="region of interest" description="Disordered" evidence="1">
    <location>
        <begin position="55"/>
        <end position="82"/>
    </location>
</feature>
<feature type="compositionally biased region" description="Pro residues" evidence="1">
    <location>
        <begin position="107"/>
        <end position="117"/>
    </location>
</feature>
<gene>
    <name evidence="2" type="ORF">FIBSPDRAFT_960166</name>
</gene>
<dbReference type="EMBL" id="KV417626">
    <property type="protein sequence ID" value="KZP13875.1"/>
    <property type="molecule type" value="Genomic_DNA"/>
</dbReference>
<feature type="compositionally biased region" description="Polar residues" evidence="1">
    <location>
        <begin position="55"/>
        <end position="80"/>
    </location>
</feature>
<sequence>MTAAALYAPQPPRAAPPTRPIPATQPTWPHRSTNVSPTHAPVHAHQVFAATYGHTQSPYPNCPRTPTQRSRTFTSPNTRPTFMPTVTPALTQPLIGPHGWVTHARPPTTPRAPPAPSTSPRARPASRSDARLKLPAHTRCAAYAPIQFPRAPALQWRSITPALPTNAYVRRPCSPARSNAGPPARRPQEPTPSDVLGNARAQQMLVCSPARVAHAGSTYQPMF</sequence>
<protein>
    <submittedName>
        <fullName evidence="2">Uncharacterized protein</fullName>
    </submittedName>
</protein>
<feature type="region of interest" description="Disordered" evidence="1">
    <location>
        <begin position="101"/>
        <end position="129"/>
    </location>
</feature>